<name>A0A9P7ZAR9_9HELO</name>
<dbReference type="InterPro" id="IPR013094">
    <property type="entry name" value="AB_hydrolase_3"/>
</dbReference>
<keyword evidence="3" id="KW-1185">Reference proteome</keyword>
<feature type="domain" description="Alpha/beta hydrolase fold-3" evidence="1">
    <location>
        <begin position="75"/>
        <end position="153"/>
    </location>
</feature>
<accession>A0A9P7ZAR9</accession>
<comment type="caution">
    <text evidence="2">The sequence shown here is derived from an EMBL/GenBank/DDBJ whole genome shotgun (WGS) entry which is preliminary data.</text>
</comment>
<evidence type="ECO:0000259" key="1">
    <source>
        <dbReference type="Pfam" id="PF07859"/>
    </source>
</evidence>
<gene>
    <name evidence="2" type="ORF">BJ878DRAFT_531738</name>
</gene>
<protein>
    <recommendedName>
        <fullName evidence="1">Alpha/beta hydrolase fold-3 domain-containing protein</fullName>
    </recommendedName>
</protein>
<reference evidence="2" key="1">
    <citation type="journal article" date="2021" name="IMA Fungus">
        <title>Genomic characterization of three marine fungi, including Emericellopsis atlantica sp. nov. with signatures of a generalist lifestyle and marine biomass degradation.</title>
        <authorList>
            <person name="Hagestad O.C."/>
            <person name="Hou L."/>
            <person name="Andersen J.H."/>
            <person name="Hansen E.H."/>
            <person name="Altermark B."/>
            <person name="Li C."/>
            <person name="Kuhnert E."/>
            <person name="Cox R.J."/>
            <person name="Crous P.W."/>
            <person name="Spatafora J.W."/>
            <person name="Lail K."/>
            <person name="Amirebrahimi M."/>
            <person name="Lipzen A."/>
            <person name="Pangilinan J."/>
            <person name="Andreopoulos W."/>
            <person name="Hayes R.D."/>
            <person name="Ng V."/>
            <person name="Grigoriev I.V."/>
            <person name="Jackson S.A."/>
            <person name="Sutton T.D.S."/>
            <person name="Dobson A.D.W."/>
            <person name="Rama T."/>
        </authorList>
    </citation>
    <scope>NUCLEOTIDE SEQUENCE</scope>
    <source>
        <strain evidence="2">TRa3180A</strain>
    </source>
</reference>
<dbReference type="SUPFAM" id="SSF53474">
    <property type="entry name" value="alpha/beta-Hydrolases"/>
    <property type="match status" value="1"/>
</dbReference>
<dbReference type="InterPro" id="IPR029058">
    <property type="entry name" value="AB_hydrolase_fold"/>
</dbReference>
<dbReference type="GO" id="GO:0016787">
    <property type="term" value="F:hydrolase activity"/>
    <property type="evidence" value="ECO:0007669"/>
    <property type="project" value="InterPro"/>
</dbReference>
<dbReference type="EMBL" id="MU253745">
    <property type="protein sequence ID" value="KAG9248629.1"/>
    <property type="molecule type" value="Genomic_DNA"/>
</dbReference>
<organism evidence="2 3">
    <name type="scientific">Calycina marina</name>
    <dbReference type="NCBI Taxonomy" id="1763456"/>
    <lineage>
        <taxon>Eukaryota</taxon>
        <taxon>Fungi</taxon>
        <taxon>Dikarya</taxon>
        <taxon>Ascomycota</taxon>
        <taxon>Pezizomycotina</taxon>
        <taxon>Leotiomycetes</taxon>
        <taxon>Helotiales</taxon>
        <taxon>Pezizellaceae</taxon>
        <taxon>Calycina</taxon>
    </lineage>
</organism>
<proteinExistence type="predicted"/>
<dbReference type="Pfam" id="PF07859">
    <property type="entry name" value="Abhydrolase_3"/>
    <property type="match status" value="1"/>
</dbReference>
<dbReference type="Proteomes" id="UP000887226">
    <property type="component" value="Unassembled WGS sequence"/>
</dbReference>
<evidence type="ECO:0000313" key="3">
    <source>
        <dbReference type="Proteomes" id="UP000887226"/>
    </source>
</evidence>
<evidence type="ECO:0000313" key="2">
    <source>
        <dbReference type="EMBL" id="KAG9248629.1"/>
    </source>
</evidence>
<dbReference type="Gene3D" id="3.40.50.1820">
    <property type="entry name" value="alpha/beta hydrolase"/>
    <property type="match status" value="1"/>
</dbReference>
<sequence>MSSPSFDSAQPPCLLHASIASKLRPTYVNFYTSNLEKLQHVHLQPVEASRLSGFLILCGGRPEAAWTEGPGVVVLSPEDPFPAAVNDCWETIIWLYSNGTDLLNLDASKFAMGSSSTGGNLTAVMYHKVLFVKNVASFKSELLILPATDDTASWKSSEFVPALPAEKKCSGVTYGKKLIDAGAEVEVKIMAGMPHPLLAMDSALQQGRCHHVHG</sequence>
<dbReference type="OrthoDB" id="408631at2759"/>
<dbReference type="AlphaFoldDB" id="A0A9P7ZAR9"/>